<dbReference type="AlphaFoldDB" id="A0AA37HWG3"/>
<name>A0AA37HWG3_SEGBR</name>
<accession>A0AA37HWG3</accession>
<proteinExistence type="predicted"/>
<feature type="coiled-coil region" evidence="4">
    <location>
        <begin position="34"/>
        <end position="68"/>
    </location>
</feature>
<dbReference type="GeneID" id="72479873"/>
<dbReference type="Gene3D" id="1.25.40.10">
    <property type="entry name" value="Tetratricopeptide repeat domain"/>
    <property type="match status" value="1"/>
</dbReference>
<feature type="repeat" description="TPR" evidence="3">
    <location>
        <begin position="298"/>
        <end position="331"/>
    </location>
</feature>
<dbReference type="PANTHER" id="PTHR44943:SF4">
    <property type="entry name" value="TPR REPEAT-CONTAINING PROTEIN MJ0798"/>
    <property type="match status" value="1"/>
</dbReference>
<evidence type="ECO:0008006" key="8">
    <source>
        <dbReference type="Google" id="ProtNLM"/>
    </source>
</evidence>
<keyword evidence="5" id="KW-0732">Signal</keyword>
<keyword evidence="4" id="KW-0175">Coiled coil</keyword>
<feature type="signal peptide" evidence="5">
    <location>
        <begin position="1"/>
        <end position="19"/>
    </location>
</feature>
<dbReference type="InterPro" id="IPR011990">
    <property type="entry name" value="TPR-like_helical_dom_sf"/>
</dbReference>
<evidence type="ECO:0000256" key="4">
    <source>
        <dbReference type="SAM" id="Coils"/>
    </source>
</evidence>
<evidence type="ECO:0000313" key="6">
    <source>
        <dbReference type="EMBL" id="GJG27074.1"/>
    </source>
</evidence>
<dbReference type="EMBL" id="BPTR01000001">
    <property type="protein sequence ID" value="GJG27074.1"/>
    <property type="molecule type" value="Genomic_DNA"/>
</dbReference>
<dbReference type="SUPFAM" id="SSF48452">
    <property type="entry name" value="TPR-like"/>
    <property type="match status" value="2"/>
</dbReference>
<dbReference type="Pfam" id="PF14559">
    <property type="entry name" value="TPR_19"/>
    <property type="match status" value="1"/>
</dbReference>
<dbReference type="PANTHER" id="PTHR44943">
    <property type="entry name" value="CELLULOSE SYNTHASE OPERON PROTEIN C"/>
    <property type="match status" value="1"/>
</dbReference>
<dbReference type="InterPro" id="IPR019734">
    <property type="entry name" value="TPR_rpt"/>
</dbReference>
<dbReference type="PROSITE" id="PS50005">
    <property type="entry name" value="TPR"/>
    <property type="match status" value="1"/>
</dbReference>
<comment type="caution">
    <text evidence="6">The sequence shown here is derived from an EMBL/GenBank/DDBJ whole genome shotgun (WGS) entry which is preliminary data.</text>
</comment>
<protein>
    <recommendedName>
        <fullName evidence="8">Tetratricopeptide repeat protein</fullName>
    </recommendedName>
</protein>
<dbReference type="RefSeq" id="WP_036858186.1">
    <property type="nucleotide sequence ID" value="NZ_BPTR01000001.1"/>
</dbReference>
<evidence type="ECO:0000256" key="2">
    <source>
        <dbReference type="ARBA" id="ARBA00022803"/>
    </source>
</evidence>
<keyword evidence="2 3" id="KW-0802">TPR repeat</keyword>
<reference evidence="6" key="1">
    <citation type="submission" date="2021-08" db="EMBL/GenBank/DDBJ databases">
        <title>Prevotella lacticifex sp. nov., isolated from rumen of cow.</title>
        <authorList>
            <person name="Shinkai T."/>
            <person name="Ikeyama N."/>
            <person name="Kumagai M."/>
            <person name="Ohmori H."/>
            <person name="Sakamoto M."/>
            <person name="Ohkuma M."/>
            <person name="Mitsumori M."/>
        </authorList>
    </citation>
    <scope>NUCLEOTIDE SEQUENCE</scope>
    <source>
        <strain evidence="6">DSM 11371</strain>
    </source>
</reference>
<sequence>MKKVMIAAVMLLGASTAFAGDSEALKQILKAGTYAEAKALLEQNLNNLANAAEKAKAYNQLVELAMNKYNNESKIVTQNQMNDQLKQSDKNQAYDTIGMYNAAVDALNAAQECVKYDAEPNEKGKVKPKYTGLADRLWPVHTDLVNGGQAAAQKQDADNVLKYWGTFLDSESSDLFKSIGEDKRKAEDSYRGQVARFAAVYAYQAKKLDAANRYVEVAMKDTAEFKNAFNLKLLIMGDGLKTKEDSLNYIGKLKELQAQYPDNDVILDKLYNTYSGMGDKAGAKQVLNDALAKNPKNFVALADLGMLAISENNEKDAIHYLKLAVEVQPENPIVHTYLGTVLNVKASNEMVKATRNVIFDEAIKHLDKAKELDPNKQQANWGYNRYQAYYGRYGEADPRTKDAELDK</sequence>
<evidence type="ECO:0000256" key="3">
    <source>
        <dbReference type="PROSITE-ProRule" id="PRU00339"/>
    </source>
</evidence>
<evidence type="ECO:0000256" key="5">
    <source>
        <dbReference type="SAM" id="SignalP"/>
    </source>
</evidence>
<evidence type="ECO:0000256" key="1">
    <source>
        <dbReference type="ARBA" id="ARBA00022737"/>
    </source>
</evidence>
<feature type="chain" id="PRO_5041205668" description="Tetratricopeptide repeat protein" evidence="5">
    <location>
        <begin position="20"/>
        <end position="407"/>
    </location>
</feature>
<dbReference type="InterPro" id="IPR051685">
    <property type="entry name" value="Ycf3/AcsC/BcsC/TPR_MFPF"/>
</dbReference>
<organism evidence="6 7">
    <name type="scientific">Segatella bryantii</name>
    <name type="common">Prevotella bryantii</name>
    <dbReference type="NCBI Taxonomy" id="77095"/>
    <lineage>
        <taxon>Bacteria</taxon>
        <taxon>Pseudomonadati</taxon>
        <taxon>Bacteroidota</taxon>
        <taxon>Bacteroidia</taxon>
        <taxon>Bacteroidales</taxon>
        <taxon>Prevotellaceae</taxon>
        <taxon>Segatella</taxon>
    </lineage>
</organism>
<dbReference type="Proteomes" id="UP000887043">
    <property type="component" value="Unassembled WGS sequence"/>
</dbReference>
<keyword evidence="1" id="KW-0677">Repeat</keyword>
<evidence type="ECO:0000313" key="7">
    <source>
        <dbReference type="Proteomes" id="UP000887043"/>
    </source>
</evidence>
<gene>
    <name evidence="6" type="ORF">PRRU23_07740</name>
</gene>